<reference evidence="1" key="1">
    <citation type="submission" date="2019-08" db="EMBL/GenBank/DDBJ databases">
        <title>The improved chromosome-level genome for the pearl oyster Pinctada fucata martensii using PacBio sequencing and Hi-C.</title>
        <authorList>
            <person name="Zheng Z."/>
        </authorList>
    </citation>
    <scope>NUCLEOTIDE SEQUENCE</scope>
    <source>
        <strain evidence="1">ZZ-2019</strain>
        <tissue evidence="1">Adductor muscle</tissue>
    </source>
</reference>
<evidence type="ECO:0000313" key="2">
    <source>
        <dbReference type="Proteomes" id="UP001186944"/>
    </source>
</evidence>
<protein>
    <submittedName>
        <fullName evidence="1">Uncharacterized protein</fullName>
    </submittedName>
</protein>
<dbReference type="Proteomes" id="UP001186944">
    <property type="component" value="Unassembled WGS sequence"/>
</dbReference>
<keyword evidence="2" id="KW-1185">Reference proteome</keyword>
<dbReference type="EMBL" id="VSWD01000004">
    <property type="protein sequence ID" value="KAK3104964.1"/>
    <property type="molecule type" value="Genomic_DNA"/>
</dbReference>
<proteinExistence type="predicted"/>
<gene>
    <name evidence="1" type="ORF">FSP39_014210</name>
</gene>
<organism evidence="1 2">
    <name type="scientific">Pinctada imbricata</name>
    <name type="common">Atlantic pearl-oyster</name>
    <name type="synonym">Pinctada martensii</name>
    <dbReference type="NCBI Taxonomy" id="66713"/>
    <lineage>
        <taxon>Eukaryota</taxon>
        <taxon>Metazoa</taxon>
        <taxon>Spiralia</taxon>
        <taxon>Lophotrochozoa</taxon>
        <taxon>Mollusca</taxon>
        <taxon>Bivalvia</taxon>
        <taxon>Autobranchia</taxon>
        <taxon>Pteriomorphia</taxon>
        <taxon>Pterioida</taxon>
        <taxon>Pterioidea</taxon>
        <taxon>Pteriidae</taxon>
        <taxon>Pinctada</taxon>
    </lineage>
</organism>
<sequence length="124" mass="14513">MASQNFNLEVRYSNGIPKLYVDVTDKFNVTVNKFSYNNVVYIHIYRKGKTLSLPFEDLEELVGLIPTIKGKLSLLETVSILCTKQLMCFIVHIPFMNFNTFLSLYDYYFSLVNRRTRLLKILTL</sequence>
<accession>A0AA89CC50</accession>
<evidence type="ECO:0000313" key="1">
    <source>
        <dbReference type="EMBL" id="KAK3104964.1"/>
    </source>
</evidence>
<name>A0AA89CC50_PINIB</name>
<dbReference type="AlphaFoldDB" id="A0AA89CC50"/>
<comment type="caution">
    <text evidence="1">The sequence shown here is derived from an EMBL/GenBank/DDBJ whole genome shotgun (WGS) entry which is preliminary data.</text>
</comment>